<dbReference type="PANTHER" id="PTHR43540:SF14">
    <property type="entry name" value="ISOCHORISMATASE"/>
    <property type="match status" value="1"/>
</dbReference>
<feature type="domain" description="Isochorismatase-like" evidence="3">
    <location>
        <begin position="4"/>
        <end position="147"/>
    </location>
</feature>
<evidence type="ECO:0000313" key="4">
    <source>
        <dbReference type="EMBL" id="SES24678.1"/>
    </source>
</evidence>
<dbReference type="EMBL" id="FOGL01000027">
    <property type="protein sequence ID" value="SES24678.1"/>
    <property type="molecule type" value="Genomic_DNA"/>
</dbReference>
<dbReference type="SUPFAM" id="SSF52499">
    <property type="entry name" value="Isochorismatase-like hydrolases"/>
    <property type="match status" value="1"/>
</dbReference>
<evidence type="ECO:0000256" key="2">
    <source>
        <dbReference type="ARBA" id="ARBA00022801"/>
    </source>
</evidence>
<organism evidence="4 5">
    <name type="scientific">Gracilibacillus ureilyticus</name>
    <dbReference type="NCBI Taxonomy" id="531814"/>
    <lineage>
        <taxon>Bacteria</taxon>
        <taxon>Bacillati</taxon>
        <taxon>Bacillota</taxon>
        <taxon>Bacilli</taxon>
        <taxon>Bacillales</taxon>
        <taxon>Bacillaceae</taxon>
        <taxon>Gracilibacillus</taxon>
    </lineage>
</organism>
<comment type="similarity">
    <text evidence="1">Belongs to the isochorismatase family.</text>
</comment>
<protein>
    <submittedName>
        <fullName evidence="4">Nicotinamidase-related amidase</fullName>
    </submittedName>
</protein>
<evidence type="ECO:0000259" key="3">
    <source>
        <dbReference type="Pfam" id="PF00857"/>
    </source>
</evidence>
<gene>
    <name evidence="4" type="ORF">SAMN04487944_12715</name>
</gene>
<dbReference type="InterPro" id="IPR000868">
    <property type="entry name" value="Isochorismatase-like_dom"/>
</dbReference>
<dbReference type="GO" id="GO:0016787">
    <property type="term" value="F:hydrolase activity"/>
    <property type="evidence" value="ECO:0007669"/>
    <property type="project" value="UniProtKB-KW"/>
</dbReference>
<dbReference type="Gene3D" id="3.40.50.850">
    <property type="entry name" value="Isochorismatase-like"/>
    <property type="match status" value="1"/>
</dbReference>
<accession>A0A1H9VT14</accession>
<dbReference type="AlphaFoldDB" id="A0A1H9VT14"/>
<keyword evidence="5" id="KW-1185">Reference proteome</keyword>
<keyword evidence="2" id="KW-0378">Hydrolase</keyword>
<dbReference type="OrthoDB" id="9785724at2"/>
<dbReference type="InterPro" id="IPR050272">
    <property type="entry name" value="Isochorismatase-like_hydrls"/>
</dbReference>
<evidence type="ECO:0000256" key="1">
    <source>
        <dbReference type="ARBA" id="ARBA00006336"/>
    </source>
</evidence>
<dbReference type="Proteomes" id="UP000199687">
    <property type="component" value="Unassembled WGS sequence"/>
</dbReference>
<sequence length="177" mass="20208">MKKALLIIDMQTMPFVWKDYGGKPLYHEARLIMNTKLLIERAREAQSPIFYVLHTETTGPRSVEQPLWKIVDPVAPAPEDFLIIKYHADSFHETDLHMLLCNNGVEGLVICGIQTDYCVDTTVKRAYSYGYKVELASDCTSTFNSDELTAEQIIRHHHHLLQQFASILPSSQVVFKA</sequence>
<dbReference type="STRING" id="531814.SAMN04487944_12715"/>
<dbReference type="InterPro" id="IPR036380">
    <property type="entry name" value="Isochorismatase-like_sf"/>
</dbReference>
<name>A0A1H9VT14_9BACI</name>
<dbReference type="Pfam" id="PF00857">
    <property type="entry name" value="Isochorismatase"/>
    <property type="match status" value="1"/>
</dbReference>
<dbReference type="PANTHER" id="PTHR43540">
    <property type="entry name" value="PEROXYUREIDOACRYLATE/UREIDOACRYLATE AMIDOHYDROLASE-RELATED"/>
    <property type="match status" value="1"/>
</dbReference>
<proteinExistence type="inferred from homology"/>
<evidence type="ECO:0000313" key="5">
    <source>
        <dbReference type="Proteomes" id="UP000199687"/>
    </source>
</evidence>
<reference evidence="4 5" key="1">
    <citation type="submission" date="2016-10" db="EMBL/GenBank/DDBJ databases">
        <authorList>
            <person name="de Groot N.N."/>
        </authorList>
    </citation>
    <scope>NUCLEOTIDE SEQUENCE [LARGE SCALE GENOMIC DNA]</scope>
    <source>
        <strain evidence="4 5">CGMCC 1.7727</strain>
    </source>
</reference>